<evidence type="ECO:0000313" key="1">
    <source>
        <dbReference type="EMBL" id="URE37929.1"/>
    </source>
</evidence>
<sequence length="207" mass="23068">MGVRGRGTVVWRWVQVRFKVGGGGSRWLEVQGEFRIGVRSRDVVLRIGFKIQESVQGLGQWGFRFRWLEVLGFGGLWGWVSWGFGHRGSRVSVLGAGGSRLEVLVVQHPCVTVINGVQGVLGWRFRVGGSSNRECTFCKADQGLNYYTAKVVAFLWASVQLINYELICLSIQVFSESSQESWSSCNFTPAVLLLKKLRDTGKAGSLY</sequence>
<name>A0A9E7HXC4_9LILI</name>
<evidence type="ECO:0000313" key="2">
    <source>
        <dbReference type="Proteomes" id="UP001055439"/>
    </source>
</evidence>
<dbReference type="EMBL" id="CP097510">
    <property type="protein sequence ID" value="URE37929.1"/>
    <property type="molecule type" value="Genomic_DNA"/>
</dbReference>
<accession>A0A9E7HXC4</accession>
<dbReference type="AlphaFoldDB" id="A0A9E7HXC4"/>
<protein>
    <submittedName>
        <fullName evidence="1">Uncharacterized protein</fullName>
    </submittedName>
</protein>
<keyword evidence="2" id="KW-1185">Reference proteome</keyword>
<reference evidence="1" key="1">
    <citation type="submission" date="2022-05" db="EMBL/GenBank/DDBJ databases">
        <title>The Musa troglodytarum L. genome provides insights into the mechanism of non-climacteric behaviour and enrichment of carotenoids.</title>
        <authorList>
            <person name="Wang J."/>
        </authorList>
    </citation>
    <scope>NUCLEOTIDE SEQUENCE</scope>
    <source>
        <tissue evidence="1">Leaf</tissue>
    </source>
</reference>
<gene>
    <name evidence="1" type="ORF">MUK42_16427</name>
</gene>
<organism evidence="1 2">
    <name type="scientific">Musa troglodytarum</name>
    <name type="common">fe'i banana</name>
    <dbReference type="NCBI Taxonomy" id="320322"/>
    <lineage>
        <taxon>Eukaryota</taxon>
        <taxon>Viridiplantae</taxon>
        <taxon>Streptophyta</taxon>
        <taxon>Embryophyta</taxon>
        <taxon>Tracheophyta</taxon>
        <taxon>Spermatophyta</taxon>
        <taxon>Magnoliopsida</taxon>
        <taxon>Liliopsida</taxon>
        <taxon>Zingiberales</taxon>
        <taxon>Musaceae</taxon>
        <taxon>Musa</taxon>
    </lineage>
</organism>
<dbReference type="Proteomes" id="UP001055439">
    <property type="component" value="Chromosome 8"/>
</dbReference>
<proteinExistence type="predicted"/>